<name>A0A382ZB23_9ZZZZ</name>
<reference evidence="1" key="1">
    <citation type="submission" date="2018-05" db="EMBL/GenBank/DDBJ databases">
        <authorList>
            <person name="Lanie J.A."/>
            <person name="Ng W.-L."/>
            <person name="Kazmierczak K.M."/>
            <person name="Andrzejewski T.M."/>
            <person name="Davidsen T.M."/>
            <person name="Wayne K.J."/>
            <person name="Tettelin H."/>
            <person name="Glass J.I."/>
            <person name="Rusch D."/>
            <person name="Podicherti R."/>
            <person name="Tsui H.-C.T."/>
            <person name="Winkler M.E."/>
        </authorList>
    </citation>
    <scope>NUCLEOTIDE SEQUENCE</scope>
</reference>
<gene>
    <name evidence="1" type="ORF">METZ01_LOCUS445537</name>
</gene>
<proteinExistence type="predicted"/>
<feature type="non-terminal residue" evidence="1">
    <location>
        <position position="56"/>
    </location>
</feature>
<accession>A0A382ZB23</accession>
<organism evidence="1">
    <name type="scientific">marine metagenome</name>
    <dbReference type="NCBI Taxonomy" id="408172"/>
    <lineage>
        <taxon>unclassified sequences</taxon>
        <taxon>metagenomes</taxon>
        <taxon>ecological metagenomes</taxon>
    </lineage>
</organism>
<dbReference type="AlphaFoldDB" id="A0A382ZB23"/>
<protein>
    <submittedName>
        <fullName evidence="1">Uncharacterized protein</fullName>
    </submittedName>
</protein>
<dbReference type="EMBL" id="UINC01182454">
    <property type="protein sequence ID" value="SVD92683.1"/>
    <property type="molecule type" value="Genomic_DNA"/>
</dbReference>
<sequence length="56" mass="6554">MSLIRNILLWSSKNYWISHKLPKYKFIHKSVSRFMPGETLDHALSKSSELEDIGYG</sequence>
<evidence type="ECO:0000313" key="1">
    <source>
        <dbReference type="EMBL" id="SVD92683.1"/>
    </source>
</evidence>